<sequence length="136" mass="14766">MQDGAGGGGGGDIHQLLSVLADGEEQARQLGEAAADGGRGEEYYRGAARQLQRTFARARRVGVARHHHRHRRPLRLAAVGGRELGQDGNGRRAAGTLSGHDQEKHRQNIFQKDLTPRTGNVEIYVIVPGSKAWEQS</sequence>
<name>J3MBG4_ORYBR</name>
<dbReference type="Proteomes" id="UP000006038">
    <property type="component" value="Chromosome 6"/>
</dbReference>
<protein>
    <submittedName>
        <fullName evidence="2">Uncharacterized protein</fullName>
    </submittedName>
</protein>
<dbReference type="Gramene" id="OB06G13580.1">
    <property type="protein sequence ID" value="OB06G13580.1"/>
    <property type="gene ID" value="OB06G13580"/>
</dbReference>
<dbReference type="AlphaFoldDB" id="J3MBG4"/>
<evidence type="ECO:0000256" key="1">
    <source>
        <dbReference type="SAM" id="MobiDB-lite"/>
    </source>
</evidence>
<dbReference type="HOGENOM" id="CLU_1878624_0_0_1"/>
<proteinExistence type="predicted"/>
<feature type="region of interest" description="Disordered" evidence="1">
    <location>
        <begin position="80"/>
        <end position="105"/>
    </location>
</feature>
<dbReference type="EnsemblPlants" id="OB06G13580.1">
    <property type="protein sequence ID" value="OB06G13580.1"/>
    <property type="gene ID" value="OB06G13580"/>
</dbReference>
<keyword evidence="3" id="KW-1185">Reference proteome</keyword>
<organism evidence="2">
    <name type="scientific">Oryza brachyantha</name>
    <name type="common">malo sina</name>
    <dbReference type="NCBI Taxonomy" id="4533"/>
    <lineage>
        <taxon>Eukaryota</taxon>
        <taxon>Viridiplantae</taxon>
        <taxon>Streptophyta</taxon>
        <taxon>Embryophyta</taxon>
        <taxon>Tracheophyta</taxon>
        <taxon>Spermatophyta</taxon>
        <taxon>Magnoliopsida</taxon>
        <taxon>Liliopsida</taxon>
        <taxon>Poales</taxon>
        <taxon>Poaceae</taxon>
        <taxon>BOP clade</taxon>
        <taxon>Oryzoideae</taxon>
        <taxon>Oryzeae</taxon>
        <taxon>Oryzinae</taxon>
        <taxon>Oryza</taxon>
    </lineage>
</organism>
<evidence type="ECO:0000313" key="3">
    <source>
        <dbReference type="Proteomes" id="UP000006038"/>
    </source>
</evidence>
<reference evidence="2" key="1">
    <citation type="journal article" date="2013" name="Nat. Commun.">
        <title>Whole-genome sequencing of Oryza brachyantha reveals mechanisms underlying Oryza genome evolution.</title>
        <authorList>
            <person name="Chen J."/>
            <person name="Huang Q."/>
            <person name="Gao D."/>
            <person name="Wang J."/>
            <person name="Lang Y."/>
            <person name="Liu T."/>
            <person name="Li B."/>
            <person name="Bai Z."/>
            <person name="Luis Goicoechea J."/>
            <person name="Liang C."/>
            <person name="Chen C."/>
            <person name="Zhang W."/>
            <person name="Sun S."/>
            <person name="Liao Y."/>
            <person name="Zhang X."/>
            <person name="Yang L."/>
            <person name="Song C."/>
            <person name="Wang M."/>
            <person name="Shi J."/>
            <person name="Liu G."/>
            <person name="Liu J."/>
            <person name="Zhou H."/>
            <person name="Zhou W."/>
            <person name="Yu Q."/>
            <person name="An N."/>
            <person name="Chen Y."/>
            <person name="Cai Q."/>
            <person name="Wang B."/>
            <person name="Liu B."/>
            <person name="Min J."/>
            <person name="Huang Y."/>
            <person name="Wu H."/>
            <person name="Li Z."/>
            <person name="Zhang Y."/>
            <person name="Yin Y."/>
            <person name="Song W."/>
            <person name="Jiang J."/>
            <person name="Jackson S.A."/>
            <person name="Wing R.A."/>
            <person name="Wang J."/>
            <person name="Chen M."/>
        </authorList>
    </citation>
    <scope>NUCLEOTIDE SEQUENCE [LARGE SCALE GENOMIC DNA]</scope>
    <source>
        <strain evidence="2">cv. IRGC 101232</strain>
    </source>
</reference>
<reference evidence="2" key="2">
    <citation type="submission" date="2013-04" db="UniProtKB">
        <authorList>
            <consortium name="EnsemblPlants"/>
        </authorList>
    </citation>
    <scope>IDENTIFICATION</scope>
</reference>
<evidence type="ECO:0000313" key="2">
    <source>
        <dbReference type="EnsemblPlants" id="OB06G13580.1"/>
    </source>
</evidence>
<accession>J3MBG4</accession>